<evidence type="ECO:0000313" key="13">
    <source>
        <dbReference type="Ensembl" id="ENSCAFP00020027985.1"/>
    </source>
</evidence>
<evidence type="ECO:0000256" key="8">
    <source>
        <dbReference type="ARBA" id="ARBA00025110"/>
    </source>
</evidence>
<keyword evidence="3" id="KW-0597">Phosphoprotein</keyword>
<feature type="region of interest" description="Disordered" evidence="12">
    <location>
        <begin position="187"/>
        <end position="207"/>
    </location>
</feature>
<dbReference type="PANTHER" id="PTHR14562:SF3">
    <property type="entry name" value="TATA BOX-BINDING PROTEIN-ASSOCIATED FACTOR RNA POLYMERASE I SUBUNIT D"/>
    <property type="match status" value="1"/>
</dbReference>
<evidence type="ECO:0000313" key="14">
    <source>
        <dbReference type="Proteomes" id="UP000694391"/>
    </source>
</evidence>
<dbReference type="GO" id="GO:0006355">
    <property type="term" value="P:regulation of DNA-templated transcription"/>
    <property type="evidence" value="ECO:0007669"/>
    <property type="project" value="InterPro"/>
</dbReference>
<keyword evidence="5" id="KW-0238">DNA-binding</keyword>
<dbReference type="InterPro" id="IPR027976">
    <property type="entry name" value="TAF1D"/>
</dbReference>
<accession>A0A8C0R5N0</accession>
<keyword evidence="4" id="KW-0805">Transcription regulation</keyword>
<dbReference type="Pfam" id="PF15333">
    <property type="entry name" value="TAF1D"/>
    <property type="match status" value="1"/>
</dbReference>
<keyword evidence="14" id="KW-1185">Reference proteome</keyword>
<dbReference type="GO" id="GO:0005654">
    <property type="term" value="C:nucleoplasm"/>
    <property type="evidence" value="ECO:0007669"/>
    <property type="project" value="TreeGrafter"/>
</dbReference>
<evidence type="ECO:0000256" key="4">
    <source>
        <dbReference type="ARBA" id="ARBA00023015"/>
    </source>
</evidence>
<organism evidence="13 14">
    <name type="scientific">Canis lupus dingo</name>
    <name type="common">dingo</name>
    <dbReference type="NCBI Taxonomy" id="286419"/>
    <lineage>
        <taxon>Eukaryota</taxon>
        <taxon>Metazoa</taxon>
        <taxon>Chordata</taxon>
        <taxon>Craniata</taxon>
        <taxon>Vertebrata</taxon>
        <taxon>Euteleostomi</taxon>
        <taxon>Mammalia</taxon>
        <taxon>Eutheria</taxon>
        <taxon>Laurasiatheria</taxon>
        <taxon>Carnivora</taxon>
        <taxon>Caniformia</taxon>
        <taxon>Canidae</taxon>
        <taxon>Canis</taxon>
    </lineage>
</organism>
<evidence type="ECO:0000256" key="11">
    <source>
        <dbReference type="ARBA" id="ARBA00032499"/>
    </source>
</evidence>
<evidence type="ECO:0000256" key="5">
    <source>
        <dbReference type="ARBA" id="ARBA00023125"/>
    </source>
</evidence>
<comment type="subunit">
    <text evidence="9">Component of the transcription factor SL1/TIF-IB complex, composed of TBP and at least TAF1A, TAF1B, TAF1C and TAF1D. Interacts with UBTF.</text>
</comment>
<evidence type="ECO:0000256" key="3">
    <source>
        <dbReference type="ARBA" id="ARBA00022553"/>
    </source>
</evidence>
<feature type="compositionally biased region" description="Basic residues" evidence="12">
    <location>
        <begin position="86"/>
        <end position="116"/>
    </location>
</feature>
<evidence type="ECO:0000256" key="2">
    <source>
        <dbReference type="ARBA" id="ARBA00018992"/>
    </source>
</evidence>
<keyword evidence="6" id="KW-0804">Transcription</keyword>
<evidence type="ECO:0000256" key="6">
    <source>
        <dbReference type="ARBA" id="ARBA00023163"/>
    </source>
</evidence>
<evidence type="ECO:0000256" key="10">
    <source>
        <dbReference type="ARBA" id="ARBA00030353"/>
    </source>
</evidence>
<comment type="subcellular location">
    <subcellularLocation>
        <location evidence="1">Nucleus</location>
    </subcellularLocation>
</comment>
<protein>
    <recommendedName>
        <fullName evidence="2">TATA box-binding protein-associated factor RNA polymerase I subunit D</fullName>
    </recommendedName>
    <alternativeName>
        <fullName evidence="11">TATA box-binding protein-associated factor 1D</fullName>
    </alternativeName>
    <alternativeName>
        <fullName evidence="10">Transcription initiation factor SL1/TIF-IB subunit D</fullName>
    </alternativeName>
</protein>
<feature type="region of interest" description="Disordered" evidence="12">
    <location>
        <begin position="1"/>
        <end position="73"/>
    </location>
</feature>
<sequence length="207" mass="23569">LPSDGVWAADHSTSDSAVEIDNESDNSSGSSLFKTQCVPYSPKQGQRNPIRKFVHSSGDVEARDSSSDSSFEPRPLTLKAIFERLKKKKKERKKRKKRKYKPKGRLRGRPKGRKTTRCSQINKKQKQVKDKGSGFPFLESENVKKPLPWRKILTFEQAVESLKQMNVGEDLEGEDFDSRRYKYLDDDGSLSPIEESETVEEAVTTLT</sequence>
<name>A0A8C0R5N0_CANLU</name>
<evidence type="ECO:0000256" key="9">
    <source>
        <dbReference type="ARBA" id="ARBA00025940"/>
    </source>
</evidence>
<feature type="compositionally biased region" description="Polar residues" evidence="12">
    <location>
        <begin position="25"/>
        <end position="34"/>
    </location>
</feature>
<proteinExistence type="predicted"/>
<dbReference type="AlphaFoldDB" id="A0A8C0R5N0"/>
<comment type="function">
    <text evidence="8">Component of the transcription factor SL1/TIF-IB complex, which is involved in the assembly of the PIC (preinitiation complex) during RNA polymerase I-dependent transcription. The rate of PIC formation probably is primarily dependent on the rate of association of SL1/TIF-IB with the rDNA promoter. SL1/TIF-IB is involved in stabilization of nucleolar transcription factor 1/UBTF on rDNA. Formation of SL1/TIF-IB excludes the association of TBP with TFIID subunits.</text>
</comment>
<keyword evidence="7" id="KW-0539">Nucleus</keyword>
<dbReference type="PANTHER" id="PTHR14562">
    <property type="entry name" value="TATA BOX-BINDING PROTEIN ASSOCIATED FACTOR RNA POLYMERASE I SUBUNIT D"/>
    <property type="match status" value="1"/>
</dbReference>
<evidence type="ECO:0000256" key="7">
    <source>
        <dbReference type="ARBA" id="ARBA00023242"/>
    </source>
</evidence>
<reference evidence="13" key="1">
    <citation type="submission" date="2025-08" db="UniProtKB">
        <authorList>
            <consortium name="Ensembl"/>
        </authorList>
    </citation>
    <scope>IDENTIFICATION</scope>
</reference>
<evidence type="ECO:0000256" key="1">
    <source>
        <dbReference type="ARBA" id="ARBA00004123"/>
    </source>
</evidence>
<dbReference type="GO" id="GO:0003677">
    <property type="term" value="F:DNA binding"/>
    <property type="evidence" value="ECO:0007669"/>
    <property type="project" value="UniProtKB-KW"/>
</dbReference>
<dbReference type="Ensembl" id="ENSCAFT00020032299.1">
    <property type="protein sequence ID" value="ENSCAFP00020027985.1"/>
    <property type="gene ID" value="ENSCAFG00020021954.1"/>
</dbReference>
<dbReference type="GO" id="GO:0005668">
    <property type="term" value="C:RNA polymerase transcription factor SL1 complex"/>
    <property type="evidence" value="ECO:0007669"/>
    <property type="project" value="InterPro"/>
</dbReference>
<dbReference type="Proteomes" id="UP000694391">
    <property type="component" value="Unplaced"/>
</dbReference>
<evidence type="ECO:0000256" key="12">
    <source>
        <dbReference type="SAM" id="MobiDB-lite"/>
    </source>
</evidence>
<feature type="region of interest" description="Disordered" evidence="12">
    <location>
        <begin position="86"/>
        <end position="139"/>
    </location>
</feature>
<reference evidence="13" key="2">
    <citation type="submission" date="2025-09" db="UniProtKB">
        <authorList>
            <consortium name="Ensembl"/>
        </authorList>
    </citation>
    <scope>IDENTIFICATION</scope>
</reference>
<dbReference type="GeneTree" id="ENSGT00390000009061"/>